<accession>A0AAV7HT79</accession>
<dbReference type="EMBL" id="JAGFBR010000001">
    <property type="protein sequence ID" value="KAH0471004.1"/>
    <property type="molecule type" value="Genomic_DNA"/>
</dbReference>
<reference evidence="1 2" key="1">
    <citation type="journal article" date="2021" name="Hortic Res">
        <title>Chromosome-scale assembly of the Dendrobium chrysotoxum genome enhances the understanding of orchid evolution.</title>
        <authorList>
            <person name="Zhang Y."/>
            <person name="Zhang G.Q."/>
            <person name="Zhang D."/>
            <person name="Liu X.D."/>
            <person name="Xu X.Y."/>
            <person name="Sun W.H."/>
            <person name="Yu X."/>
            <person name="Zhu X."/>
            <person name="Wang Z.W."/>
            <person name="Zhao X."/>
            <person name="Zhong W.Y."/>
            <person name="Chen H."/>
            <person name="Yin W.L."/>
            <person name="Huang T."/>
            <person name="Niu S.C."/>
            <person name="Liu Z.J."/>
        </authorList>
    </citation>
    <scope>NUCLEOTIDE SEQUENCE [LARGE SCALE GENOMIC DNA]</scope>
    <source>
        <strain evidence="1">Lindl</strain>
    </source>
</reference>
<proteinExistence type="predicted"/>
<protein>
    <submittedName>
        <fullName evidence="1">Uncharacterized protein</fullName>
    </submittedName>
</protein>
<gene>
    <name evidence="1" type="ORF">IEQ34_000727</name>
</gene>
<organism evidence="1 2">
    <name type="scientific">Dendrobium chrysotoxum</name>
    <name type="common">Orchid</name>
    <dbReference type="NCBI Taxonomy" id="161865"/>
    <lineage>
        <taxon>Eukaryota</taxon>
        <taxon>Viridiplantae</taxon>
        <taxon>Streptophyta</taxon>
        <taxon>Embryophyta</taxon>
        <taxon>Tracheophyta</taxon>
        <taxon>Spermatophyta</taxon>
        <taxon>Magnoliopsida</taxon>
        <taxon>Liliopsida</taxon>
        <taxon>Asparagales</taxon>
        <taxon>Orchidaceae</taxon>
        <taxon>Epidendroideae</taxon>
        <taxon>Malaxideae</taxon>
        <taxon>Dendrobiinae</taxon>
        <taxon>Dendrobium</taxon>
    </lineage>
</organism>
<dbReference type="Proteomes" id="UP000775213">
    <property type="component" value="Unassembled WGS sequence"/>
</dbReference>
<keyword evidence="2" id="KW-1185">Reference proteome</keyword>
<evidence type="ECO:0000313" key="1">
    <source>
        <dbReference type="EMBL" id="KAH0471004.1"/>
    </source>
</evidence>
<dbReference type="AlphaFoldDB" id="A0AAV7HT79"/>
<name>A0AAV7HT79_DENCH</name>
<comment type="caution">
    <text evidence="1">The sequence shown here is derived from an EMBL/GenBank/DDBJ whole genome shotgun (WGS) entry which is preliminary data.</text>
</comment>
<sequence>MPARVLGFRKVRLAERSNERNRVPEEEVRSKRRREAEETAIRIFWGRKTSQSMRIARPKATQKAMKARMAMLRRRRKWSLGGGCGCG</sequence>
<evidence type="ECO:0000313" key="2">
    <source>
        <dbReference type="Proteomes" id="UP000775213"/>
    </source>
</evidence>